<feature type="compositionally biased region" description="Polar residues" evidence="1">
    <location>
        <begin position="7"/>
        <end position="33"/>
    </location>
</feature>
<reference evidence="3" key="1">
    <citation type="submission" date="2016-10" db="EMBL/GenBank/DDBJ databases">
        <authorList>
            <person name="de Groot N.N."/>
        </authorList>
    </citation>
    <scope>NUCLEOTIDE SEQUENCE [LARGE SCALE GENOMIC DNA]</scope>
    <source>
        <strain evidence="3">CDM_6</strain>
    </source>
</reference>
<dbReference type="AlphaFoldDB" id="A0A1I0JHM7"/>
<proteinExistence type="predicted"/>
<dbReference type="EMBL" id="FMZP01000046">
    <property type="protein sequence ID" value="SDD76217.1"/>
    <property type="molecule type" value="Genomic_DNA"/>
</dbReference>
<keyword evidence="4" id="KW-1185">Reference proteome</keyword>
<evidence type="ECO:0000256" key="1">
    <source>
        <dbReference type="SAM" id="MobiDB-lite"/>
    </source>
</evidence>
<name>A0A1I0JHM7_9EURY</name>
<evidence type="ECO:0000313" key="4">
    <source>
        <dbReference type="Proteomes" id="UP000199320"/>
    </source>
</evidence>
<evidence type="ECO:0000313" key="3">
    <source>
        <dbReference type="EMBL" id="SEU09018.1"/>
    </source>
</evidence>
<evidence type="ECO:0000313" key="2">
    <source>
        <dbReference type="EMBL" id="SDD76217.1"/>
    </source>
</evidence>
<protein>
    <submittedName>
        <fullName evidence="3">Uncharacterized protein</fullName>
    </submittedName>
</protein>
<accession>A0A1I0JHM7</accession>
<evidence type="ECO:0000313" key="5">
    <source>
        <dbReference type="Proteomes" id="UP000324021"/>
    </source>
</evidence>
<organism evidence="3 4">
    <name type="scientific">Natrinema hispanicum</name>
    <dbReference type="NCBI Taxonomy" id="392421"/>
    <lineage>
        <taxon>Archaea</taxon>
        <taxon>Methanobacteriati</taxon>
        <taxon>Methanobacteriota</taxon>
        <taxon>Stenosarchaea group</taxon>
        <taxon>Halobacteria</taxon>
        <taxon>Halobacteriales</taxon>
        <taxon>Natrialbaceae</taxon>
        <taxon>Natrinema</taxon>
    </lineage>
</organism>
<feature type="region of interest" description="Disordered" evidence="1">
    <location>
        <begin position="1"/>
        <end position="33"/>
    </location>
</feature>
<sequence length="152" mass="16100">MDATMTDHPTLSEFVTNEATYSRPASQPSTDETVTMTADERVATYLIEDQIVDLTDAIREAVQNGIGSPGSSRVLVSVSPERSLILDDGAGVDLESTEGRRNLSVLGAGTKQRADDGIFASLECSHENLGSSEMCTTARRVSMPGSTAGRTS</sequence>
<reference evidence="4 5" key="2">
    <citation type="submission" date="2016-10" db="EMBL/GenBank/DDBJ databases">
        <authorList>
            <person name="Varghese N."/>
            <person name="Submissions S."/>
        </authorList>
    </citation>
    <scope>NUCLEOTIDE SEQUENCE [LARGE SCALE GENOMIC DNA]</scope>
    <source>
        <strain evidence="2 5">CDM_1</strain>
        <strain evidence="4">CDM_6</strain>
    </source>
</reference>
<dbReference type="Proteomes" id="UP000199320">
    <property type="component" value="Unassembled WGS sequence"/>
</dbReference>
<dbReference type="EMBL" id="FOIC01000041">
    <property type="protein sequence ID" value="SEU09018.1"/>
    <property type="molecule type" value="Genomic_DNA"/>
</dbReference>
<dbReference type="Proteomes" id="UP000324021">
    <property type="component" value="Unassembled WGS sequence"/>
</dbReference>
<dbReference type="STRING" id="392421.SAMN04488694_1419"/>
<gene>
    <name evidence="3" type="ORF">SAMN04488694_1419</name>
    <name evidence="2" type="ORF">SAMN05192552_104616</name>
</gene>